<organism evidence="1 2">
    <name type="scientific">Panagrolaimus sp. JU765</name>
    <dbReference type="NCBI Taxonomy" id="591449"/>
    <lineage>
        <taxon>Eukaryota</taxon>
        <taxon>Metazoa</taxon>
        <taxon>Ecdysozoa</taxon>
        <taxon>Nematoda</taxon>
        <taxon>Chromadorea</taxon>
        <taxon>Rhabditida</taxon>
        <taxon>Tylenchina</taxon>
        <taxon>Panagrolaimomorpha</taxon>
        <taxon>Panagrolaimoidea</taxon>
        <taxon>Panagrolaimidae</taxon>
        <taxon>Panagrolaimus</taxon>
    </lineage>
</organism>
<proteinExistence type="predicted"/>
<name>A0AC34QS32_9BILA</name>
<dbReference type="Proteomes" id="UP000887576">
    <property type="component" value="Unplaced"/>
</dbReference>
<evidence type="ECO:0000313" key="1">
    <source>
        <dbReference type="Proteomes" id="UP000887576"/>
    </source>
</evidence>
<reference evidence="2" key="1">
    <citation type="submission" date="2022-11" db="UniProtKB">
        <authorList>
            <consortium name="WormBaseParasite"/>
        </authorList>
    </citation>
    <scope>IDENTIFICATION</scope>
</reference>
<accession>A0AC34QS32</accession>
<evidence type="ECO:0000313" key="2">
    <source>
        <dbReference type="WBParaSite" id="JU765_v2.g18785.t1"/>
    </source>
</evidence>
<protein>
    <submittedName>
        <fullName evidence="2">Secreted protein</fullName>
    </submittedName>
</protein>
<sequence length="71" mass="8091">MFFLFVLSSFYVFVTKRAGREAATGQNALIERKFSSRTLCFLCHSTLKVKIISRYSRSTAAIFGFVQTFGH</sequence>
<dbReference type="WBParaSite" id="JU765_v2.g18785.t1">
    <property type="protein sequence ID" value="JU765_v2.g18785.t1"/>
    <property type="gene ID" value="JU765_v2.g18785"/>
</dbReference>